<dbReference type="Pfam" id="PF00069">
    <property type="entry name" value="Pkinase"/>
    <property type="match status" value="1"/>
</dbReference>
<reference evidence="17" key="1">
    <citation type="submission" date="2022-02" db="EMBL/GenBank/DDBJ databases">
        <authorList>
            <person name="Henning P.M."/>
            <person name="McCubbin A.G."/>
            <person name="Shore J.S."/>
        </authorList>
    </citation>
    <scope>NUCLEOTIDE SEQUENCE</scope>
    <source>
        <strain evidence="17">F60SS</strain>
        <tissue evidence="17">Leaves</tissue>
    </source>
</reference>
<evidence type="ECO:0000256" key="11">
    <source>
        <dbReference type="ARBA" id="ARBA00023136"/>
    </source>
</evidence>
<evidence type="ECO:0000256" key="15">
    <source>
        <dbReference type="SAM" id="Phobius"/>
    </source>
</evidence>
<organism evidence="17 18">
    <name type="scientific">Turnera subulata</name>
    <dbReference type="NCBI Taxonomy" id="218843"/>
    <lineage>
        <taxon>Eukaryota</taxon>
        <taxon>Viridiplantae</taxon>
        <taxon>Streptophyta</taxon>
        <taxon>Embryophyta</taxon>
        <taxon>Tracheophyta</taxon>
        <taxon>Spermatophyta</taxon>
        <taxon>Magnoliopsida</taxon>
        <taxon>eudicotyledons</taxon>
        <taxon>Gunneridae</taxon>
        <taxon>Pentapetalae</taxon>
        <taxon>rosids</taxon>
        <taxon>fabids</taxon>
        <taxon>Malpighiales</taxon>
        <taxon>Passifloraceae</taxon>
        <taxon>Turnera</taxon>
    </lineage>
</organism>
<dbReference type="SUPFAM" id="SSF56112">
    <property type="entry name" value="Protein kinase-like (PK-like)"/>
    <property type="match status" value="1"/>
</dbReference>
<keyword evidence="9 14" id="KW-0067">ATP-binding</keyword>
<dbReference type="InterPro" id="IPR052232">
    <property type="entry name" value="RLK_Ser/Thr-Kinase"/>
</dbReference>
<evidence type="ECO:0000256" key="2">
    <source>
        <dbReference type="ARBA" id="ARBA00012513"/>
    </source>
</evidence>
<sequence length="416" mass="46610">MSLKSPSLDTKLSKHTPFFGIKLWVLILAAVALFIVLILLFTFLCIIYFRRRNSKSLKPRCSFRLSNPISCTNIHSPHRCSSALDKRLLSGRISDVEMNVAKLDDHTQGSGGDHVELVASQSAVVLLDARRGNRVALKEIEVVTNGFSDENVIGNGDHGIVYRGILLDTTRVAVKRLSKSCQAENFLAEVEVIRHARHKNLVTLVGYCVEEGYRTSQPPNMACKDEHHPWNCKRVSEVYKLSAAKIRLAYLHEGIEPKIINRNLKSTNILLDHQWNPKISDFGIAKLLGPDGSRQIVRSMEISGYLARGGASSGDKSDVYSFGILVMEIICGRTPVDHNQPQAFLVEWLKSMVSNQKIMYVVDPRLPEIPSTKELKRIVLLALRCVDSDMKHRPTMGDVIHMLEPRDLLLNDVKSG</sequence>
<name>A0A9Q0FMQ4_9ROSI</name>
<keyword evidence="11 15" id="KW-0472">Membrane</keyword>
<feature type="binding site" evidence="14">
    <location>
        <position position="175"/>
    </location>
    <ligand>
        <name>ATP</name>
        <dbReference type="ChEBI" id="CHEBI:30616"/>
    </ligand>
</feature>
<reference evidence="17" key="2">
    <citation type="journal article" date="2023" name="Plants (Basel)">
        <title>Annotation of the Turnera subulata (Passifloraceae) Draft Genome Reveals the S-Locus Evolved after the Divergence of Turneroideae from Passifloroideae in a Stepwise Manner.</title>
        <authorList>
            <person name="Henning P.M."/>
            <person name="Roalson E.H."/>
            <person name="Mir W."/>
            <person name="McCubbin A.G."/>
            <person name="Shore J.S."/>
        </authorList>
    </citation>
    <scope>NUCLEOTIDE SEQUENCE</scope>
    <source>
        <strain evidence="17">F60SS</strain>
    </source>
</reference>
<dbReference type="Gene3D" id="3.30.200.20">
    <property type="entry name" value="Phosphorylase Kinase, domain 1"/>
    <property type="match status" value="1"/>
</dbReference>
<evidence type="ECO:0000313" key="18">
    <source>
        <dbReference type="Proteomes" id="UP001141552"/>
    </source>
</evidence>
<keyword evidence="8" id="KW-0418">Kinase</keyword>
<proteinExistence type="predicted"/>
<evidence type="ECO:0000256" key="8">
    <source>
        <dbReference type="ARBA" id="ARBA00022777"/>
    </source>
</evidence>
<gene>
    <name evidence="17" type="ORF">Tsubulata_018376</name>
</gene>
<keyword evidence="4" id="KW-0597">Phosphoprotein</keyword>
<comment type="subcellular location">
    <subcellularLocation>
        <location evidence="1">Membrane</location>
        <topology evidence="1">Single-pass membrane protein</topology>
    </subcellularLocation>
</comment>
<evidence type="ECO:0000256" key="14">
    <source>
        <dbReference type="PROSITE-ProRule" id="PRU10141"/>
    </source>
</evidence>
<evidence type="ECO:0000259" key="16">
    <source>
        <dbReference type="PROSITE" id="PS50011"/>
    </source>
</evidence>
<evidence type="ECO:0000256" key="5">
    <source>
        <dbReference type="ARBA" id="ARBA00022679"/>
    </source>
</evidence>
<dbReference type="GO" id="GO:0004674">
    <property type="term" value="F:protein serine/threonine kinase activity"/>
    <property type="evidence" value="ECO:0007669"/>
    <property type="project" value="UniProtKB-KW"/>
</dbReference>
<protein>
    <recommendedName>
        <fullName evidence="2">non-specific serine/threonine protein kinase</fullName>
        <ecNumber evidence="2">2.7.11.1</ecNumber>
    </recommendedName>
</protein>
<evidence type="ECO:0000256" key="10">
    <source>
        <dbReference type="ARBA" id="ARBA00022989"/>
    </source>
</evidence>
<feature type="transmembrane region" description="Helical" evidence="15">
    <location>
        <begin position="23"/>
        <end position="49"/>
    </location>
</feature>
<dbReference type="Gene3D" id="1.10.510.10">
    <property type="entry name" value="Transferase(Phosphotransferase) domain 1"/>
    <property type="match status" value="1"/>
</dbReference>
<evidence type="ECO:0000256" key="7">
    <source>
        <dbReference type="ARBA" id="ARBA00022741"/>
    </source>
</evidence>
<dbReference type="FunFam" id="1.10.510.10:FF:000035">
    <property type="entry name" value="Putative receptor-like serine/threonine-protein kinase"/>
    <property type="match status" value="1"/>
</dbReference>
<evidence type="ECO:0000256" key="12">
    <source>
        <dbReference type="ARBA" id="ARBA00047899"/>
    </source>
</evidence>
<dbReference type="Proteomes" id="UP001141552">
    <property type="component" value="Unassembled WGS sequence"/>
</dbReference>
<keyword evidence="5" id="KW-0808">Transferase</keyword>
<evidence type="ECO:0000256" key="13">
    <source>
        <dbReference type="ARBA" id="ARBA00048679"/>
    </source>
</evidence>
<dbReference type="InterPro" id="IPR011009">
    <property type="entry name" value="Kinase-like_dom_sf"/>
</dbReference>
<dbReference type="GO" id="GO:0005524">
    <property type="term" value="F:ATP binding"/>
    <property type="evidence" value="ECO:0007669"/>
    <property type="project" value="UniProtKB-UniRule"/>
</dbReference>
<dbReference type="PANTHER" id="PTHR47984:SF15">
    <property type="entry name" value="PROTEIN KINASE DOMAIN-CONTAINING PROTEIN"/>
    <property type="match status" value="1"/>
</dbReference>
<dbReference type="PANTHER" id="PTHR47984">
    <property type="entry name" value="OS01G0323000 PROTEIN"/>
    <property type="match status" value="1"/>
</dbReference>
<evidence type="ECO:0000256" key="9">
    <source>
        <dbReference type="ARBA" id="ARBA00022840"/>
    </source>
</evidence>
<keyword evidence="7 14" id="KW-0547">Nucleotide-binding</keyword>
<keyword evidence="6 15" id="KW-0812">Transmembrane</keyword>
<comment type="catalytic activity">
    <reaction evidence="12">
        <text>L-threonyl-[protein] + ATP = O-phospho-L-threonyl-[protein] + ADP + H(+)</text>
        <dbReference type="Rhea" id="RHEA:46608"/>
        <dbReference type="Rhea" id="RHEA-COMP:11060"/>
        <dbReference type="Rhea" id="RHEA-COMP:11605"/>
        <dbReference type="ChEBI" id="CHEBI:15378"/>
        <dbReference type="ChEBI" id="CHEBI:30013"/>
        <dbReference type="ChEBI" id="CHEBI:30616"/>
        <dbReference type="ChEBI" id="CHEBI:61977"/>
        <dbReference type="ChEBI" id="CHEBI:456216"/>
        <dbReference type="EC" id="2.7.11.1"/>
    </reaction>
</comment>
<keyword evidence="3" id="KW-0723">Serine/threonine-protein kinase</keyword>
<evidence type="ECO:0000256" key="3">
    <source>
        <dbReference type="ARBA" id="ARBA00022527"/>
    </source>
</evidence>
<dbReference type="OrthoDB" id="4062651at2759"/>
<comment type="caution">
    <text evidence="17">The sequence shown here is derived from an EMBL/GenBank/DDBJ whole genome shotgun (WGS) entry which is preliminary data.</text>
</comment>
<dbReference type="GO" id="GO:0016020">
    <property type="term" value="C:membrane"/>
    <property type="evidence" value="ECO:0007669"/>
    <property type="project" value="UniProtKB-SubCell"/>
</dbReference>
<dbReference type="PROSITE" id="PS50011">
    <property type="entry name" value="PROTEIN_KINASE_DOM"/>
    <property type="match status" value="1"/>
</dbReference>
<keyword evidence="10 15" id="KW-1133">Transmembrane helix</keyword>
<evidence type="ECO:0000256" key="1">
    <source>
        <dbReference type="ARBA" id="ARBA00004167"/>
    </source>
</evidence>
<evidence type="ECO:0000256" key="4">
    <source>
        <dbReference type="ARBA" id="ARBA00022553"/>
    </source>
</evidence>
<evidence type="ECO:0000256" key="6">
    <source>
        <dbReference type="ARBA" id="ARBA00022692"/>
    </source>
</evidence>
<accession>A0A9Q0FMQ4</accession>
<feature type="domain" description="Protein kinase" evidence="16">
    <location>
        <begin position="147"/>
        <end position="409"/>
    </location>
</feature>
<dbReference type="InterPro" id="IPR000719">
    <property type="entry name" value="Prot_kinase_dom"/>
</dbReference>
<dbReference type="AlphaFoldDB" id="A0A9Q0FMQ4"/>
<keyword evidence="18" id="KW-1185">Reference proteome</keyword>
<dbReference type="PROSITE" id="PS00107">
    <property type="entry name" value="PROTEIN_KINASE_ATP"/>
    <property type="match status" value="1"/>
</dbReference>
<dbReference type="EC" id="2.7.11.1" evidence="2"/>
<dbReference type="EMBL" id="JAKUCV010004748">
    <property type="protein sequence ID" value="KAJ4834233.1"/>
    <property type="molecule type" value="Genomic_DNA"/>
</dbReference>
<comment type="catalytic activity">
    <reaction evidence="13">
        <text>L-seryl-[protein] + ATP = O-phospho-L-seryl-[protein] + ADP + H(+)</text>
        <dbReference type="Rhea" id="RHEA:17989"/>
        <dbReference type="Rhea" id="RHEA-COMP:9863"/>
        <dbReference type="Rhea" id="RHEA-COMP:11604"/>
        <dbReference type="ChEBI" id="CHEBI:15378"/>
        <dbReference type="ChEBI" id="CHEBI:29999"/>
        <dbReference type="ChEBI" id="CHEBI:30616"/>
        <dbReference type="ChEBI" id="CHEBI:83421"/>
        <dbReference type="ChEBI" id="CHEBI:456216"/>
        <dbReference type="EC" id="2.7.11.1"/>
    </reaction>
</comment>
<evidence type="ECO:0000313" key="17">
    <source>
        <dbReference type="EMBL" id="KAJ4834233.1"/>
    </source>
</evidence>
<dbReference type="InterPro" id="IPR017441">
    <property type="entry name" value="Protein_kinase_ATP_BS"/>
</dbReference>